<dbReference type="InterPro" id="IPR001246">
    <property type="entry name" value="LipOase_plant"/>
</dbReference>
<evidence type="ECO:0000256" key="1">
    <source>
        <dbReference type="ARBA" id="ARBA00009419"/>
    </source>
</evidence>
<keyword evidence="7" id="KW-0223">Dioxygenase</keyword>
<evidence type="ECO:0000256" key="2">
    <source>
        <dbReference type="ARBA" id="ARBA00011245"/>
    </source>
</evidence>
<accession>A0A2G2W7V6</accession>
<reference evidence="16" key="2">
    <citation type="journal article" date="2017" name="J. Anim. Genet.">
        <title>Multiple reference genome sequences of hot pepper reveal the massive evolution of plant disease resistance genes by retroduplication.</title>
        <authorList>
            <person name="Kim S."/>
            <person name="Park J."/>
            <person name="Yeom S.-I."/>
            <person name="Kim Y.-M."/>
            <person name="Seo E."/>
            <person name="Kim K.-T."/>
            <person name="Kim M.-S."/>
            <person name="Lee J.M."/>
            <person name="Cheong K."/>
            <person name="Shin H.-S."/>
            <person name="Kim S.-B."/>
            <person name="Han K."/>
            <person name="Lee J."/>
            <person name="Park M."/>
            <person name="Lee H.-A."/>
            <person name="Lee H.-Y."/>
            <person name="Lee Y."/>
            <person name="Oh S."/>
            <person name="Lee J.H."/>
            <person name="Choi E."/>
            <person name="Choi E."/>
            <person name="Lee S.E."/>
            <person name="Jeon J."/>
            <person name="Kim H."/>
            <person name="Choi G."/>
            <person name="Song H."/>
            <person name="Lee J."/>
            <person name="Lee S.-C."/>
            <person name="Kwon J.-K."/>
            <person name="Lee H.-Y."/>
            <person name="Koo N."/>
            <person name="Hong Y."/>
            <person name="Kim R.W."/>
            <person name="Kang W.-H."/>
            <person name="Huh J.H."/>
            <person name="Kang B.-C."/>
            <person name="Yang T.-J."/>
            <person name="Lee Y.-H."/>
            <person name="Bennetzen J.L."/>
            <person name="Choi D."/>
        </authorList>
    </citation>
    <scope>NUCLEOTIDE SEQUENCE [LARGE SCALE GENOMIC DNA]</scope>
    <source>
        <strain evidence="16">cv. PBC81</strain>
    </source>
</reference>
<evidence type="ECO:0000256" key="3">
    <source>
        <dbReference type="ARBA" id="ARBA00022516"/>
    </source>
</evidence>
<evidence type="ECO:0000259" key="13">
    <source>
        <dbReference type="PROSITE" id="PS50095"/>
    </source>
</evidence>
<dbReference type="InterPro" id="IPR036226">
    <property type="entry name" value="LipOase_C_sf"/>
</dbReference>
<evidence type="ECO:0000256" key="11">
    <source>
        <dbReference type="PROSITE-ProRule" id="PRU00152"/>
    </source>
</evidence>
<name>A0A2G2W7V6_CAPBA</name>
<dbReference type="Proteomes" id="UP000224567">
    <property type="component" value="Unassembled WGS sequence"/>
</dbReference>
<dbReference type="Gene3D" id="2.60.60.20">
    <property type="entry name" value="PLAT/LH2 domain"/>
    <property type="match status" value="1"/>
</dbReference>
<dbReference type="InterPro" id="IPR000907">
    <property type="entry name" value="LipOase"/>
</dbReference>
<comment type="caution">
    <text evidence="15">The sequence shown here is derived from an EMBL/GenBank/DDBJ whole genome shotgun (WGS) entry which is preliminary data.</text>
</comment>
<evidence type="ECO:0000256" key="9">
    <source>
        <dbReference type="ARBA" id="ARBA00023098"/>
    </source>
</evidence>
<dbReference type="SUPFAM" id="SSF48484">
    <property type="entry name" value="Lipoxigenase"/>
    <property type="match status" value="1"/>
</dbReference>
<evidence type="ECO:0000256" key="7">
    <source>
        <dbReference type="ARBA" id="ARBA00022964"/>
    </source>
</evidence>
<dbReference type="InterPro" id="IPR027433">
    <property type="entry name" value="Lipoxygenase_dom_3"/>
</dbReference>
<evidence type="ECO:0000256" key="4">
    <source>
        <dbReference type="ARBA" id="ARBA00022723"/>
    </source>
</evidence>
<dbReference type="GO" id="GO:0046872">
    <property type="term" value="F:metal ion binding"/>
    <property type="evidence" value="ECO:0007669"/>
    <property type="project" value="UniProtKB-KW"/>
</dbReference>
<evidence type="ECO:0000256" key="6">
    <source>
        <dbReference type="ARBA" id="ARBA00022832"/>
    </source>
</evidence>
<dbReference type="Pfam" id="PF00305">
    <property type="entry name" value="Lipoxygenase"/>
    <property type="match status" value="1"/>
</dbReference>
<sequence>MFLGKIVDAISRKDDGKKVKGTVILMKKNVLDFTNINASVLDGVREFLGHKASFQLISSSVHAYPPNGLEGKRSNPAYLENWITNTTPIIAGETTFSITFDWDDDEFGVPGAFIIRNLHINEFFLKSLTLEDVPNHGKIHFICNSWVYPASKYKSDRIFFANQAYLPSETPESLRKYREDELVTLRGDGTGKLEEWDRVYDYAYYNDLGDPDKGNEYARPVLGGSSEYPYPRRGRTGREPTKTDPNSESRIPLFMSLDIYVPRDERFGHMKMSDFLTFSLKSIMQILLPGFKALFDKTPNEFDSFEDVLKLYEGGFKLPRGPLLKAITDSIPLEILKPNLQTDDEDLLKYPFSCLHISAI</sequence>
<dbReference type="PANTHER" id="PTHR11771">
    <property type="entry name" value="LIPOXYGENASE"/>
    <property type="match status" value="1"/>
</dbReference>
<dbReference type="InterPro" id="IPR042057">
    <property type="entry name" value="Lipoxy_PLAT/LH2"/>
</dbReference>
<dbReference type="FunFam" id="4.10.372.10:FF:000001">
    <property type="entry name" value="Lipoxygenase"/>
    <property type="match status" value="1"/>
</dbReference>
<feature type="region of interest" description="Disordered" evidence="12">
    <location>
        <begin position="220"/>
        <end position="247"/>
    </location>
</feature>
<keyword evidence="6" id="KW-0276">Fatty acid metabolism</keyword>
<evidence type="ECO:0000256" key="5">
    <source>
        <dbReference type="ARBA" id="ARBA00022767"/>
    </source>
</evidence>
<dbReference type="AlphaFoldDB" id="A0A2G2W7V6"/>
<keyword evidence="4" id="KW-0479">Metal-binding</keyword>
<dbReference type="EMBL" id="MLFT02000008">
    <property type="protein sequence ID" value="PHT41323.1"/>
    <property type="molecule type" value="Genomic_DNA"/>
</dbReference>
<dbReference type="PROSITE" id="PS50095">
    <property type="entry name" value="PLAT"/>
    <property type="match status" value="1"/>
</dbReference>
<dbReference type="FunFam" id="4.10.375.10:FF:000001">
    <property type="entry name" value="Lipoxygenase"/>
    <property type="match status" value="1"/>
</dbReference>
<evidence type="ECO:0000259" key="14">
    <source>
        <dbReference type="PROSITE" id="PS51393"/>
    </source>
</evidence>
<dbReference type="GO" id="GO:0031408">
    <property type="term" value="P:oxylipin biosynthetic process"/>
    <property type="evidence" value="ECO:0007669"/>
    <property type="project" value="UniProtKB-KW"/>
</dbReference>
<dbReference type="InterPro" id="IPR036392">
    <property type="entry name" value="PLAT/LH2_dom_sf"/>
</dbReference>
<feature type="domain" description="Lipoxygenase" evidence="14">
    <location>
        <begin position="164"/>
        <end position="360"/>
    </location>
</feature>
<dbReference type="InterPro" id="IPR001024">
    <property type="entry name" value="PLAT/LH2_dom"/>
</dbReference>
<feature type="domain" description="PLAT" evidence="13">
    <location>
        <begin position="34"/>
        <end position="161"/>
    </location>
</feature>
<organism evidence="15 16">
    <name type="scientific">Capsicum baccatum</name>
    <name type="common">Peruvian pepper</name>
    <dbReference type="NCBI Taxonomy" id="33114"/>
    <lineage>
        <taxon>Eukaryota</taxon>
        <taxon>Viridiplantae</taxon>
        <taxon>Streptophyta</taxon>
        <taxon>Embryophyta</taxon>
        <taxon>Tracheophyta</taxon>
        <taxon>Spermatophyta</taxon>
        <taxon>Magnoliopsida</taxon>
        <taxon>eudicotyledons</taxon>
        <taxon>Gunneridae</taxon>
        <taxon>Pentapetalae</taxon>
        <taxon>asterids</taxon>
        <taxon>lamiids</taxon>
        <taxon>Solanales</taxon>
        <taxon>Solanaceae</taxon>
        <taxon>Solanoideae</taxon>
        <taxon>Capsiceae</taxon>
        <taxon>Capsicum</taxon>
    </lineage>
</organism>
<comment type="subunit">
    <text evidence="2">Monomer.</text>
</comment>
<protein>
    <submittedName>
        <fullName evidence="15">Linoleate 9S-lipoxygenase 5</fullName>
    </submittedName>
</protein>
<dbReference type="SMART" id="SM00308">
    <property type="entry name" value="LH2"/>
    <property type="match status" value="1"/>
</dbReference>
<evidence type="ECO:0000313" key="16">
    <source>
        <dbReference type="Proteomes" id="UP000224567"/>
    </source>
</evidence>
<dbReference type="CDD" id="cd01751">
    <property type="entry name" value="PLAT_LH2"/>
    <property type="match status" value="1"/>
</dbReference>
<comment type="caution">
    <text evidence="11">Lacks conserved residue(s) required for the propagation of feature annotation.</text>
</comment>
<comment type="similarity">
    <text evidence="1">Belongs to the lipoxygenase family.</text>
</comment>
<dbReference type="PROSITE" id="PS51393">
    <property type="entry name" value="LIPOXYGENASE_3"/>
    <property type="match status" value="1"/>
</dbReference>
<dbReference type="SUPFAM" id="SSF49723">
    <property type="entry name" value="Lipase/lipooxygenase domain (PLAT/LH2 domain)"/>
    <property type="match status" value="1"/>
</dbReference>
<keyword evidence="16" id="KW-1185">Reference proteome</keyword>
<dbReference type="InterPro" id="IPR013819">
    <property type="entry name" value="LipOase_C"/>
</dbReference>
<evidence type="ECO:0000256" key="8">
    <source>
        <dbReference type="ARBA" id="ARBA00023002"/>
    </source>
</evidence>
<dbReference type="Gene3D" id="4.10.375.10">
    <property type="entry name" value="Lipoxygenase-1, Domain 2"/>
    <property type="match status" value="1"/>
</dbReference>
<dbReference type="GO" id="GO:0034440">
    <property type="term" value="P:lipid oxidation"/>
    <property type="evidence" value="ECO:0007669"/>
    <property type="project" value="InterPro"/>
</dbReference>
<evidence type="ECO:0000256" key="12">
    <source>
        <dbReference type="SAM" id="MobiDB-lite"/>
    </source>
</evidence>
<dbReference type="Pfam" id="PF01477">
    <property type="entry name" value="PLAT"/>
    <property type="match status" value="1"/>
</dbReference>
<keyword evidence="8" id="KW-0560">Oxidoreductase</keyword>
<keyword evidence="3" id="KW-0444">Lipid biosynthesis</keyword>
<dbReference type="Gene3D" id="4.10.372.10">
    <property type="entry name" value="Lipoxygenase-1, Domain 3"/>
    <property type="match status" value="1"/>
</dbReference>
<keyword evidence="9" id="KW-0443">Lipid metabolism</keyword>
<reference evidence="15 16" key="1">
    <citation type="journal article" date="2017" name="Genome Biol.">
        <title>New reference genome sequences of hot pepper reveal the massive evolution of plant disease-resistance genes by retroduplication.</title>
        <authorList>
            <person name="Kim S."/>
            <person name="Park J."/>
            <person name="Yeom S.I."/>
            <person name="Kim Y.M."/>
            <person name="Seo E."/>
            <person name="Kim K.T."/>
            <person name="Kim M.S."/>
            <person name="Lee J.M."/>
            <person name="Cheong K."/>
            <person name="Shin H.S."/>
            <person name="Kim S.B."/>
            <person name="Han K."/>
            <person name="Lee J."/>
            <person name="Park M."/>
            <person name="Lee H.A."/>
            <person name="Lee H.Y."/>
            <person name="Lee Y."/>
            <person name="Oh S."/>
            <person name="Lee J.H."/>
            <person name="Choi E."/>
            <person name="Choi E."/>
            <person name="Lee S.E."/>
            <person name="Jeon J."/>
            <person name="Kim H."/>
            <person name="Choi G."/>
            <person name="Song H."/>
            <person name="Lee J."/>
            <person name="Lee S.C."/>
            <person name="Kwon J.K."/>
            <person name="Lee H.Y."/>
            <person name="Koo N."/>
            <person name="Hong Y."/>
            <person name="Kim R.W."/>
            <person name="Kang W.H."/>
            <person name="Huh J.H."/>
            <person name="Kang B.C."/>
            <person name="Yang T.J."/>
            <person name="Lee Y.H."/>
            <person name="Bennetzen J.L."/>
            <person name="Choi D."/>
        </authorList>
    </citation>
    <scope>NUCLEOTIDE SEQUENCE [LARGE SCALE GENOMIC DNA]</scope>
    <source>
        <strain evidence="16">cv. PBC81</strain>
    </source>
</reference>
<gene>
    <name evidence="15" type="ORF">CQW23_20177</name>
</gene>
<dbReference type="STRING" id="33114.A0A2G2W7V6"/>
<feature type="compositionally biased region" description="Basic and acidic residues" evidence="12">
    <location>
        <begin position="236"/>
        <end position="247"/>
    </location>
</feature>
<dbReference type="GO" id="GO:0006633">
    <property type="term" value="P:fatty acid biosynthetic process"/>
    <property type="evidence" value="ECO:0007669"/>
    <property type="project" value="UniProtKB-KW"/>
</dbReference>
<dbReference type="PRINTS" id="PR00468">
    <property type="entry name" value="PLTLPOXGNASE"/>
</dbReference>
<evidence type="ECO:0000313" key="15">
    <source>
        <dbReference type="EMBL" id="PHT41323.1"/>
    </source>
</evidence>
<evidence type="ECO:0000256" key="10">
    <source>
        <dbReference type="ARBA" id="ARBA00023160"/>
    </source>
</evidence>
<dbReference type="OrthoDB" id="407298at2759"/>
<keyword evidence="5" id="KW-0925">Oxylipin biosynthesis</keyword>
<dbReference type="GO" id="GO:0016165">
    <property type="term" value="F:linoleate 13S-lipoxygenase activity"/>
    <property type="evidence" value="ECO:0007669"/>
    <property type="project" value="UniProtKB-ARBA"/>
</dbReference>
<proteinExistence type="inferred from homology"/>
<keyword evidence="10" id="KW-0275">Fatty acid biosynthesis</keyword>